<protein>
    <recommendedName>
        <fullName evidence="4">RxLR effector candidate protein</fullName>
    </recommendedName>
</protein>
<dbReference type="InParanoid" id="M4BCX5"/>
<evidence type="ECO:0008006" key="4">
    <source>
        <dbReference type="Google" id="ProtNLM"/>
    </source>
</evidence>
<name>M4BCX5_HYAAE</name>
<dbReference type="EnsemblProtists" id="HpaT804141">
    <property type="protein sequence ID" value="HpaP804141"/>
    <property type="gene ID" value="HpaG804141"/>
</dbReference>
<organism evidence="2 3">
    <name type="scientific">Hyaloperonospora arabidopsidis (strain Emoy2)</name>
    <name type="common">Downy mildew agent</name>
    <name type="synonym">Peronospora arabidopsidis</name>
    <dbReference type="NCBI Taxonomy" id="559515"/>
    <lineage>
        <taxon>Eukaryota</taxon>
        <taxon>Sar</taxon>
        <taxon>Stramenopiles</taxon>
        <taxon>Oomycota</taxon>
        <taxon>Peronosporomycetes</taxon>
        <taxon>Peronosporales</taxon>
        <taxon>Peronosporaceae</taxon>
        <taxon>Hyaloperonospora</taxon>
    </lineage>
</organism>
<dbReference type="AlphaFoldDB" id="M4BCX5"/>
<reference evidence="2" key="2">
    <citation type="submission" date="2015-06" db="UniProtKB">
        <authorList>
            <consortium name="EnsemblProtists"/>
        </authorList>
    </citation>
    <scope>IDENTIFICATION</scope>
    <source>
        <strain evidence="2">Emoy2</strain>
    </source>
</reference>
<evidence type="ECO:0000313" key="3">
    <source>
        <dbReference type="Proteomes" id="UP000011713"/>
    </source>
</evidence>
<accession>M4BCX5</accession>
<sequence>MLSTNKVLAVLAGLLLSSRSLPWTFGHSGAVTPTQEAAPQTKDKELVHATTSYADGRDDERTGDERVSLEELMRFEDIADEVKADVMKFLPRFKFYNENDKEAFDVHQDEKAQKNEQAKSSCLWQLYEVYLGNCRAFEAYGTCHLEMSSKT</sequence>
<evidence type="ECO:0000313" key="2">
    <source>
        <dbReference type="EnsemblProtists" id="HpaP804141"/>
    </source>
</evidence>
<feature type="chain" id="PRO_5004048970" description="RxLR effector candidate protein" evidence="1">
    <location>
        <begin position="21"/>
        <end position="151"/>
    </location>
</feature>
<proteinExistence type="predicted"/>
<keyword evidence="3" id="KW-1185">Reference proteome</keyword>
<keyword evidence="1" id="KW-0732">Signal</keyword>
<dbReference type="HOGENOM" id="CLU_1734974_0_0_1"/>
<dbReference type="EMBL" id="JH598146">
    <property type="status" value="NOT_ANNOTATED_CDS"/>
    <property type="molecule type" value="Genomic_DNA"/>
</dbReference>
<evidence type="ECO:0000256" key="1">
    <source>
        <dbReference type="SAM" id="SignalP"/>
    </source>
</evidence>
<reference evidence="3" key="1">
    <citation type="journal article" date="2010" name="Science">
        <title>Signatures of adaptation to obligate biotrophy in the Hyaloperonospora arabidopsidis genome.</title>
        <authorList>
            <person name="Baxter L."/>
            <person name="Tripathy S."/>
            <person name="Ishaque N."/>
            <person name="Boot N."/>
            <person name="Cabral A."/>
            <person name="Kemen E."/>
            <person name="Thines M."/>
            <person name="Ah-Fong A."/>
            <person name="Anderson R."/>
            <person name="Badejoko W."/>
            <person name="Bittner-Eddy P."/>
            <person name="Boore J.L."/>
            <person name="Chibucos M.C."/>
            <person name="Coates M."/>
            <person name="Dehal P."/>
            <person name="Delehaunty K."/>
            <person name="Dong S."/>
            <person name="Downton P."/>
            <person name="Dumas B."/>
            <person name="Fabro G."/>
            <person name="Fronick C."/>
            <person name="Fuerstenberg S.I."/>
            <person name="Fulton L."/>
            <person name="Gaulin E."/>
            <person name="Govers F."/>
            <person name="Hughes L."/>
            <person name="Humphray S."/>
            <person name="Jiang R.H."/>
            <person name="Judelson H."/>
            <person name="Kamoun S."/>
            <person name="Kyung K."/>
            <person name="Meijer H."/>
            <person name="Minx P."/>
            <person name="Morris P."/>
            <person name="Nelson J."/>
            <person name="Phuntumart V."/>
            <person name="Qutob D."/>
            <person name="Rehmany A."/>
            <person name="Rougon-Cardoso A."/>
            <person name="Ryden P."/>
            <person name="Torto-Alalibo T."/>
            <person name="Studholme D."/>
            <person name="Wang Y."/>
            <person name="Win J."/>
            <person name="Wood J."/>
            <person name="Clifton S.W."/>
            <person name="Rogers J."/>
            <person name="Van den Ackerveken G."/>
            <person name="Jones J.D."/>
            <person name="McDowell J.M."/>
            <person name="Beynon J."/>
            <person name="Tyler B.M."/>
        </authorList>
    </citation>
    <scope>NUCLEOTIDE SEQUENCE [LARGE SCALE GENOMIC DNA]</scope>
    <source>
        <strain evidence="3">Emoy2</strain>
    </source>
</reference>
<feature type="signal peptide" evidence="1">
    <location>
        <begin position="1"/>
        <end position="20"/>
    </location>
</feature>
<dbReference type="VEuPathDB" id="FungiDB:HpaG804141"/>
<dbReference type="Proteomes" id="UP000011713">
    <property type="component" value="Unassembled WGS sequence"/>
</dbReference>